<comment type="subcellular location">
    <subcellularLocation>
        <location evidence="4">Cytoplasm</location>
        <location evidence="4">Cytoskeleton</location>
    </subcellularLocation>
</comment>
<feature type="repeat" description="TPR" evidence="3">
    <location>
        <begin position="554"/>
        <end position="587"/>
    </location>
</feature>
<feature type="repeat" description="TPR" evidence="3">
    <location>
        <begin position="638"/>
        <end position="671"/>
    </location>
</feature>
<dbReference type="InterPro" id="IPR019734">
    <property type="entry name" value="TPR_rpt"/>
</dbReference>
<evidence type="ECO:0000313" key="8">
    <source>
        <dbReference type="Proteomes" id="UP000663842"/>
    </source>
</evidence>
<dbReference type="Gene3D" id="3.90.176.10">
    <property type="entry name" value="Toxin ADP-ribosyltransferase, Chain A, domain 1"/>
    <property type="match status" value="1"/>
</dbReference>
<feature type="repeat" description="TPR" evidence="3">
    <location>
        <begin position="512"/>
        <end position="545"/>
    </location>
</feature>
<feature type="repeat" description="TPR" evidence="3">
    <location>
        <begin position="470"/>
        <end position="503"/>
    </location>
</feature>
<evidence type="ECO:0000256" key="1">
    <source>
        <dbReference type="ARBA" id="ARBA00022737"/>
    </source>
</evidence>
<dbReference type="SMART" id="SM00028">
    <property type="entry name" value="TPR"/>
    <property type="match status" value="8"/>
</dbReference>
<comment type="function">
    <text evidence="4">Kinesin is a microtubule-associated force-producing protein that play a role in organelle transport.</text>
</comment>
<keyword evidence="4" id="KW-0206">Cytoskeleton</keyword>
<evidence type="ECO:0000313" key="6">
    <source>
        <dbReference type="EMBL" id="CAF2153979.1"/>
    </source>
</evidence>
<keyword evidence="4" id="KW-0505">Motor protein</keyword>
<evidence type="ECO:0000256" key="3">
    <source>
        <dbReference type="PROSITE-ProRule" id="PRU00339"/>
    </source>
</evidence>
<dbReference type="Gene3D" id="1.25.40.10">
    <property type="entry name" value="Tetratricopeptide repeat domain"/>
    <property type="match status" value="2"/>
</dbReference>
<proteinExistence type="inferred from homology"/>
<dbReference type="Proteomes" id="UP000663842">
    <property type="component" value="Unassembled WGS sequence"/>
</dbReference>
<dbReference type="PANTHER" id="PTHR45641">
    <property type="entry name" value="TETRATRICOPEPTIDE REPEAT PROTEIN (AFU_ORTHOLOGUE AFUA_6G03870)"/>
    <property type="match status" value="1"/>
</dbReference>
<evidence type="ECO:0000256" key="4">
    <source>
        <dbReference type="RuleBase" id="RU367020"/>
    </source>
</evidence>
<dbReference type="InterPro" id="IPR011990">
    <property type="entry name" value="TPR-like_helical_dom_sf"/>
</dbReference>
<dbReference type="SUPFAM" id="SSF48452">
    <property type="entry name" value="TPR-like"/>
    <property type="match status" value="1"/>
</dbReference>
<dbReference type="PRINTS" id="PR00381">
    <property type="entry name" value="KINESINLIGHT"/>
</dbReference>
<comment type="similarity">
    <text evidence="4">Belongs to the kinesin light chain family.</text>
</comment>
<organism evidence="7 8">
    <name type="scientific">Rotaria magnacalcarata</name>
    <dbReference type="NCBI Taxonomy" id="392030"/>
    <lineage>
        <taxon>Eukaryota</taxon>
        <taxon>Metazoa</taxon>
        <taxon>Spiralia</taxon>
        <taxon>Gnathifera</taxon>
        <taxon>Rotifera</taxon>
        <taxon>Eurotatoria</taxon>
        <taxon>Bdelloidea</taxon>
        <taxon>Philodinida</taxon>
        <taxon>Philodinidae</taxon>
        <taxon>Rotaria</taxon>
    </lineage>
</organism>
<evidence type="ECO:0000313" key="7">
    <source>
        <dbReference type="EMBL" id="CAF3897535.1"/>
    </source>
</evidence>
<evidence type="ECO:0000256" key="2">
    <source>
        <dbReference type="ARBA" id="ARBA00022803"/>
    </source>
</evidence>
<dbReference type="EMBL" id="CAJOBF010000984">
    <property type="protein sequence ID" value="CAF3897535.1"/>
    <property type="molecule type" value="Genomic_DNA"/>
</dbReference>
<feature type="repeat" description="TPR" evidence="3">
    <location>
        <begin position="596"/>
        <end position="629"/>
    </location>
</feature>
<feature type="region of interest" description="Disordered" evidence="5">
    <location>
        <begin position="1"/>
        <end position="30"/>
    </location>
</feature>
<keyword evidence="1" id="KW-0677">Repeat</keyword>
<sequence>MSGQKSESTVPKSTVSVTTSRTSASNTTQPRRRMAQNYLVIWVDGSIDENNDDCRNTLAKLRTVVSDVNVCTTPERCIEFLNEMDDGKAFIISSGALGQHLVADIHGMPKVDAIYIFCGNKARHESWAKEWPKIRGVFTSIKPICESLKKVAHECDHDSIPMSFVPKQIVAEGVAGPDQKNLDHLPPSYMYSVIFKDIILEIDDDDKKSMDTLKVYCRDQNIPEEEINDFKRKYRQKSPVWWYTKEIFLYGMLNRGLRSLDMEAMTKLGFFIRHLHIQLEELHQEQSASFKKSFIVYRGQGLSQQDFQDLRNSKGGLLSFNNFLSTSKKQKVATSFVQDTLVRNPDIVGVMFIMTIDPSKISTSITPFAMIDEHSALPQEQEILFTMHSVFRIVEITQTPSNNRLWEVQLTITDESDPQLSTLTNRIKEEIDGEGWYRMGKLMLKVGHFDQAEELYNELLKGASTDSDIAYIYHQLGWLKVDQGKYPEAIKFYEKALEIDRKTLPEDHSSLANTYHNIGNVYNNMGEYSKALEYYENALNIREISLPPNHPSLATSYNNIGGVYSSMGEYSKALEFYEKSNKIFETSLPPTHPDLASSYNNIGGVYNNMGEYSKALEFYEKSNKIFEISLPPTHPNLATSYNNIGQVYNNMGEYSKALEYYEKSNKIWKTSLSPTHPDLATSYNNIGAVYYNTGEHSKALEYYEKANKIWEISLPANHPDLATSYNNIGQLYEEMGEYSKALPLLEKALSIKQKSLPSTHPSIKSVMISIAVVKKKL</sequence>
<protein>
    <recommendedName>
        <fullName evidence="4">Kinesin light chain</fullName>
    </recommendedName>
</protein>
<name>A0A819HKP2_9BILA</name>
<gene>
    <name evidence="7" type="ORF">UXM345_LOCUS10348</name>
    <name evidence="6" type="ORF">XDN619_LOCUS29128</name>
</gene>
<evidence type="ECO:0000256" key="5">
    <source>
        <dbReference type="SAM" id="MobiDB-lite"/>
    </source>
</evidence>
<comment type="caution">
    <text evidence="7">The sequence shown here is derived from an EMBL/GenBank/DDBJ whole genome shotgun (WGS) entry which is preliminary data.</text>
</comment>
<feature type="repeat" description="TPR" evidence="3">
    <location>
        <begin position="433"/>
        <end position="466"/>
    </location>
</feature>
<dbReference type="Pfam" id="PF13424">
    <property type="entry name" value="TPR_12"/>
    <property type="match status" value="4"/>
</dbReference>
<feature type="repeat" description="TPR" evidence="3">
    <location>
        <begin position="722"/>
        <end position="755"/>
    </location>
</feature>
<feature type="compositionally biased region" description="Low complexity" evidence="5">
    <location>
        <begin position="1"/>
        <end position="28"/>
    </location>
</feature>
<feature type="repeat" description="TPR" evidence="3">
    <location>
        <begin position="680"/>
        <end position="713"/>
    </location>
</feature>
<comment type="subunit">
    <text evidence="4">Oligomeric complex composed of two heavy chains and two light chains.</text>
</comment>
<dbReference type="PANTHER" id="PTHR45641:SF1">
    <property type="entry name" value="AAA+ ATPASE DOMAIN-CONTAINING PROTEIN"/>
    <property type="match status" value="1"/>
</dbReference>
<dbReference type="AlphaFoldDB" id="A0A819HKP2"/>
<keyword evidence="2 3" id="KW-0802">TPR repeat</keyword>
<dbReference type="GO" id="GO:0005874">
    <property type="term" value="C:microtubule"/>
    <property type="evidence" value="ECO:0007669"/>
    <property type="project" value="UniProtKB-UniRule"/>
</dbReference>
<dbReference type="GO" id="GO:0005871">
    <property type="term" value="C:kinesin complex"/>
    <property type="evidence" value="ECO:0007669"/>
    <property type="project" value="UniProtKB-UniRule"/>
</dbReference>
<dbReference type="SUPFAM" id="SSF81901">
    <property type="entry name" value="HCP-like"/>
    <property type="match status" value="1"/>
</dbReference>
<accession>A0A819HKP2</accession>
<keyword evidence="4" id="KW-0963">Cytoplasm</keyword>
<dbReference type="Proteomes" id="UP000663887">
    <property type="component" value="Unassembled WGS sequence"/>
</dbReference>
<dbReference type="PROSITE" id="PS51996">
    <property type="entry name" value="TR_MART"/>
    <property type="match status" value="1"/>
</dbReference>
<reference evidence="7" key="1">
    <citation type="submission" date="2021-02" db="EMBL/GenBank/DDBJ databases">
        <authorList>
            <person name="Nowell W R."/>
        </authorList>
    </citation>
    <scope>NUCLEOTIDE SEQUENCE</scope>
</reference>
<dbReference type="PROSITE" id="PS50293">
    <property type="entry name" value="TPR_REGION"/>
    <property type="match status" value="7"/>
</dbReference>
<dbReference type="SUPFAM" id="SSF56399">
    <property type="entry name" value="ADP-ribosylation"/>
    <property type="match status" value="1"/>
</dbReference>
<dbReference type="EMBL" id="CAJNRG010014232">
    <property type="protein sequence ID" value="CAF2153979.1"/>
    <property type="molecule type" value="Genomic_DNA"/>
</dbReference>
<dbReference type="PROSITE" id="PS50005">
    <property type="entry name" value="TPR"/>
    <property type="match status" value="8"/>
</dbReference>
<keyword evidence="4" id="KW-0493">Microtubule</keyword>